<reference evidence="12 13" key="1">
    <citation type="submission" date="2020-04" db="EMBL/GenBank/DDBJ databases">
        <title>Staphylococcus species from domestic dog.</title>
        <authorList>
            <person name="Paterson G.K."/>
        </authorList>
    </citation>
    <scope>NUCLEOTIDE SEQUENCE [LARGE SCALE GENOMIC DNA]</scope>
    <source>
        <strain evidence="12 13">H16/1A</strain>
    </source>
</reference>
<evidence type="ECO:0000256" key="2">
    <source>
        <dbReference type="ARBA" id="ARBA00011955"/>
    </source>
</evidence>
<organism evidence="12 13">
    <name type="scientific">Staphylococcus canis</name>
    <dbReference type="NCBI Taxonomy" id="2724942"/>
    <lineage>
        <taxon>Bacteria</taxon>
        <taxon>Bacillati</taxon>
        <taxon>Bacillota</taxon>
        <taxon>Bacilli</taxon>
        <taxon>Bacillales</taxon>
        <taxon>Staphylococcaceae</taxon>
        <taxon>Staphylococcus</taxon>
    </lineage>
</organism>
<evidence type="ECO:0000256" key="11">
    <source>
        <dbReference type="PIRNR" id="PIRNR006268"/>
    </source>
</evidence>
<dbReference type="EC" id="2.7.1.180" evidence="2 11"/>
<evidence type="ECO:0000313" key="13">
    <source>
        <dbReference type="Proteomes" id="UP000751852"/>
    </source>
</evidence>
<keyword evidence="7 11" id="KW-0274">FAD</keyword>
<dbReference type="EMBL" id="JABANU010000008">
    <property type="protein sequence ID" value="MBI5974867.1"/>
    <property type="molecule type" value="Genomic_DNA"/>
</dbReference>
<evidence type="ECO:0000256" key="5">
    <source>
        <dbReference type="ARBA" id="ARBA00022679"/>
    </source>
</evidence>
<dbReference type="Gene3D" id="3.10.520.10">
    <property type="entry name" value="ApbE-like domains"/>
    <property type="match status" value="1"/>
</dbReference>
<dbReference type="InterPro" id="IPR024932">
    <property type="entry name" value="ApbE"/>
</dbReference>
<keyword evidence="13" id="KW-1185">Reference proteome</keyword>
<dbReference type="SUPFAM" id="SSF143631">
    <property type="entry name" value="ApbE-like"/>
    <property type="match status" value="1"/>
</dbReference>
<evidence type="ECO:0000256" key="3">
    <source>
        <dbReference type="ARBA" id="ARBA00016337"/>
    </source>
</evidence>
<dbReference type="GO" id="GO:0016740">
    <property type="term" value="F:transferase activity"/>
    <property type="evidence" value="ECO:0007669"/>
    <property type="project" value="UniProtKB-KW"/>
</dbReference>
<dbReference type="PANTHER" id="PTHR30040">
    <property type="entry name" value="THIAMINE BIOSYNTHESIS LIPOPROTEIN APBE"/>
    <property type="match status" value="1"/>
</dbReference>
<accession>A0ABS0T7Y3</accession>
<keyword evidence="4 11" id="KW-0285">Flavoprotein</keyword>
<evidence type="ECO:0000256" key="4">
    <source>
        <dbReference type="ARBA" id="ARBA00022630"/>
    </source>
</evidence>
<dbReference type="Pfam" id="PF02424">
    <property type="entry name" value="ApbE"/>
    <property type="match status" value="1"/>
</dbReference>
<comment type="caution">
    <text evidence="12">The sequence shown here is derived from an EMBL/GenBank/DDBJ whole genome shotgun (WGS) entry which is preliminary data.</text>
</comment>
<comment type="similarity">
    <text evidence="11">Belongs to the ApbE family.</text>
</comment>
<proteinExistence type="inferred from homology"/>
<sequence>MGTQIQLAIEHPDATSLLQEAESQIKVWEQRFSANRASSELMAVNQHAGQSPVSVHPELFDLIQYAHHVTQSSQQKMNILIGPLVKLWQIGFNATDVPDKASIESRLALIHPDDMVLNAEDHSVFLVKPGMEIDLGAIAKGYFADELQSFFMKHGVKRGMINLGGNVITIGTSPRETDWQVGIRHPFLSIPIASLNIRHQAVVTSGIYERYFIHEGQLYHHILDSRTGYPADNDIASVTIVSDHAIDGEVWSTLCSFGQAQHNIDLLNQIDGIEAVIITKDEDILYTTQLKNKLTWR</sequence>
<evidence type="ECO:0000256" key="8">
    <source>
        <dbReference type="ARBA" id="ARBA00022842"/>
    </source>
</evidence>
<dbReference type="Proteomes" id="UP000751852">
    <property type="component" value="Unassembled WGS sequence"/>
</dbReference>
<evidence type="ECO:0000256" key="7">
    <source>
        <dbReference type="ARBA" id="ARBA00022827"/>
    </source>
</evidence>
<evidence type="ECO:0000256" key="1">
    <source>
        <dbReference type="ARBA" id="ARBA00001946"/>
    </source>
</evidence>
<evidence type="ECO:0000256" key="9">
    <source>
        <dbReference type="ARBA" id="ARBA00031306"/>
    </source>
</evidence>
<comment type="catalytic activity">
    <reaction evidence="10 11">
        <text>L-threonyl-[protein] + FAD = FMN-L-threonyl-[protein] + AMP + H(+)</text>
        <dbReference type="Rhea" id="RHEA:36847"/>
        <dbReference type="Rhea" id="RHEA-COMP:11060"/>
        <dbReference type="Rhea" id="RHEA-COMP:11061"/>
        <dbReference type="ChEBI" id="CHEBI:15378"/>
        <dbReference type="ChEBI" id="CHEBI:30013"/>
        <dbReference type="ChEBI" id="CHEBI:57692"/>
        <dbReference type="ChEBI" id="CHEBI:74257"/>
        <dbReference type="ChEBI" id="CHEBI:456215"/>
        <dbReference type="EC" id="2.7.1.180"/>
    </reaction>
</comment>
<dbReference type="PANTHER" id="PTHR30040:SF2">
    <property type="entry name" value="FAD:PROTEIN FMN TRANSFERASE"/>
    <property type="match status" value="1"/>
</dbReference>
<keyword evidence="6 11" id="KW-0479">Metal-binding</keyword>
<name>A0ABS0T7Y3_9STAP</name>
<gene>
    <name evidence="12" type="ORF">HHH54_04530</name>
</gene>
<keyword evidence="5 11" id="KW-0808">Transferase</keyword>
<dbReference type="PIRSF" id="PIRSF006268">
    <property type="entry name" value="ApbE"/>
    <property type="match status" value="1"/>
</dbReference>
<evidence type="ECO:0000313" key="12">
    <source>
        <dbReference type="EMBL" id="MBI5974867.1"/>
    </source>
</evidence>
<keyword evidence="8 11" id="KW-0460">Magnesium</keyword>
<comment type="cofactor">
    <cofactor evidence="1">
        <name>Mg(2+)</name>
        <dbReference type="ChEBI" id="CHEBI:18420"/>
    </cofactor>
</comment>
<evidence type="ECO:0000256" key="10">
    <source>
        <dbReference type="ARBA" id="ARBA00048540"/>
    </source>
</evidence>
<protein>
    <recommendedName>
        <fullName evidence="3 11">FAD:protein FMN transferase</fullName>
        <ecNumber evidence="2 11">2.7.1.180</ecNumber>
    </recommendedName>
    <alternativeName>
        <fullName evidence="9 11">Flavin transferase</fullName>
    </alternativeName>
</protein>
<evidence type="ECO:0000256" key="6">
    <source>
        <dbReference type="ARBA" id="ARBA00022723"/>
    </source>
</evidence>
<dbReference type="InterPro" id="IPR003374">
    <property type="entry name" value="ApbE-like_sf"/>
</dbReference>